<dbReference type="InterPro" id="IPR008335">
    <property type="entry name" value="Mopterin_OxRdtase_euk"/>
</dbReference>
<evidence type="ECO:0000256" key="2">
    <source>
        <dbReference type="ARBA" id="ARBA00022505"/>
    </source>
</evidence>
<dbReference type="PRINTS" id="PR00407">
    <property type="entry name" value="EUMOPTERIN"/>
</dbReference>
<dbReference type="SUPFAM" id="SSF56524">
    <property type="entry name" value="Oxidoreductase molybdopterin-binding domain"/>
    <property type="match status" value="1"/>
</dbReference>
<dbReference type="SUPFAM" id="SSF81296">
    <property type="entry name" value="E set domains"/>
    <property type="match status" value="1"/>
</dbReference>
<evidence type="ECO:0000256" key="4">
    <source>
        <dbReference type="ARBA" id="ARBA00023002"/>
    </source>
</evidence>
<evidence type="ECO:0000256" key="1">
    <source>
        <dbReference type="ARBA" id="ARBA00001924"/>
    </source>
</evidence>
<proteinExistence type="predicted"/>
<dbReference type="GO" id="GO:0020037">
    <property type="term" value="F:heme binding"/>
    <property type="evidence" value="ECO:0007669"/>
    <property type="project" value="TreeGrafter"/>
</dbReference>
<evidence type="ECO:0000259" key="6">
    <source>
        <dbReference type="Pfam" id="PF03404"/>
    </source>
</evidence>
<dbReference type="Pfam" id="PF00174">
    <property type="entry name" value="Oxidored_molyb"/>
    <property type="match status" value="1"/>
</dbReference>
<keyword evidence="8" id="KW-1185">Reference proteome</keyword>
<comment type="caution">
    <text evidence="7">The sequence shown here is derived from an EMBL/GenBank/DDBJ whole genome shotgun (WGS) entry which is preliminary data.</text>
</comment>
<protein>
    <submittedName>
        <fullName evidence="7">Oxidoreductase molybdopterin binding domain protein</fullName>
    </submittedName>
</protein>
<dbReference type="GO" id="GO:0043546">
    <property type="term" value="F:molybdopterin cofactor binding"/>
    <property type="evidence" value="ECO:0007669"/>
    <property type="project" value="TreeGrafter"/>
</dbReference>
<dbReference type="Pfam" id="PF03404">
    <property type="entry name" value="Mo-co_dimer"/>
    <property type="match status" value="1"/>
</dbReference>
<organism evidence="7 8">
    <name type="scientific">Cecembia lonarensis (strain CCUG 58316 / KCTC 22772 / LW9)</name>
    <dbReference type="NCBI Taxonomy" id="1225176"/>
    <lineage>
        <taxon>Bacteria</taxon>
        <taxon>Pseudomonadati</taxon>
        <taxon>Bacteroidota</taxon>
        <taxon>Cytophagia</taxon>
        <taxon>Cytophagales</taxon>
        <taxon>Cyclobacteriaceae</taxon>
        <taxon>Cecembia</taxon>
    </lineage>
</organism>
<dbReference type="PATRIC" id="fig|1225176.3.peg.2191"/>
<feature type="domain" description="Oxidoreductase molybdopterin-binding" evidence="5">
    <location>
        <begin position="95"/>
        <end position="265"/>
    </location>
</feature>
<dbReference type="InterPro" id="IPR005066">
    <property type="entry name" value="MoCF_OxRdtse_dimer"/>
</dbReference>
<name>K1LYY5_CECL9</name>
<dbReference type="InterPro" id="IPR014756">
    <property type="entry name" value="Ig_E-set"/>
</dbReference>
<dbReference type="CDD" id="cd02110">
    <property type="entry name" value="SO_family_Moco_dimer"/>
    <property type="match status" value="1"/>
</dbReference>
<comment type="cofactor">
    <cofactor evidence="1">
        <name>Mo-molybdopterin</name>
        <dbReference type="ChEBI" id="CHEBI:71302"/>
    </cofactor>
</comment>
<reference evidence="7 8" key="1">
    <citation type="journal article" date="2012" name="J. Bacteriol.">
        <title>Draft Genome Sequence of Cecembia lonarensis Strain LW9T, Isolated from Lonar Lake, a Haloalkaline Lake in India.</title>
        <authorList>
            <person name="Shivaji S."/>
            <person name="Ara S."/>
            <person name="Singh A."/>
            <person name="Pinnaka A.K."/>
        </authorList>
    </citation>
    <scope>NUCLEOTIDE SEQUENCE [LARGE SCALE GENOMIC DNA]</scope>
    <source>
        <strain evidence="7 8">LW9</strain>
    </source>
</reference>
<accession>K1LYY5</accession>
<dbReference type="GO" id="GO:0030151">
    <property type="term" value="F:molybdenum ion binding"/>
    <property type="evidence" value="ECO:0007669"/>
    <property type="project" value="InterPro"/>
</dbReference>
<evidence type="ECO:0000313" key="8">
    <source>
        <dbReference type="Proteomes" id="UP000004478"/>
    </source>
</evidence>
<dbReference type="EMBL" id="AMGM01000028">
    <property type="protein sequence ID" value="EKB49299.1"/>
    <property type="molecule type" value="Genomic_DNA"/>
</dbReference>
<gene>
    <name evidence="7" type="ORF">B879_02054</name>
</gene>
<dbReference type="RefSeq" id="WP_009185084.1">
    <property type="nucleotide sequence ID" value="NZ_AMGM01000028.1"/>
</dbReference>
<dbReference type="AlphaFoldDB" id="K1LYY5"/>
<dbReference type="PANTHER" id="PTHR19372">
    <property type="entry name" value="SULFITE REDUCTASE"/>
    <property type="match status" value="1"/>
</dbReference>
<dbReference type="Gene3D" id="2.60.40.650">
    <property type="match status" value="1"/>
</dbReference>
<feature type="domain" description="Moybdenum cofactor oxidoreductase dimerisation" evidence="6">
    <location>
        <begin position="293"/>
        <end position="410"/>
    </location>
</feature>
<keyword evidence="3" id="KW-0479">Metal-binding</keyword>
<dbReference type="InterPro" id="IPR000572">
    <property type="entry name" value="OxRdtase_Mopterin-bd_dom"/>
</dbReference>
<dbReference type="InterPro" id="IPR036374">
    <property type="entry name" value="OxRdtase_Mopterin-bd_sf"/>
</dbReference>
<keyword evidence="4" id="KW-0560">Oxidoreductase</keyword>
<dbReference type="GO" id="GO:0006790">
    <property type="term" value="P:sulfur compound metabolic process"/>
    <property type="evidence" value="ECO:0007669"/>
    <property type="project" value="TreeGrafter"/>
</dbReference>
<dbReference type="PANTHER" id="PTHR19372:SF7">
    <property type="entry name" value="SULFITE OXIDASE, MITOCHONDRIAL"/>
    <property type="match status" value="1"/>
</dbReference>
<dbReference type="OrthoDB" id="9778777at2"/>
<evidence type="ECO:0000256" key="3">
    <source>
        <dbReference type="ARBA" id="ARBA00022723"/>
    </source>
</evidence>
<evidence type="ECO:0000259" key="5">
    <source>
        <dbReference type="Pfam" id="PF00174"/>
    </source>
</evidence>
<dbReference type="Gene3D" id="3.90.420.10">
    <property type="entry name" value="Oxidoreductase, molybdopterin-binding domain"/>
    <property type="match status" value="1"/>
</dbReference>
<keyword evidence="2" id="KW-0500">Molybdenum</keyword>
<dbReference type="GO" id="GO:0008482">
    <property type="term" value="F:sulfite oxidase activity"/>
    <property type="evidence" value="ECO:0007669"/>
    <property type="project" value="TreeGrafter"/>
</dbReference>
<evidence type="ECO:0000313" key="7">
    <source>
        <dbReference type="EMBL" id="EKB49299.1"/>
    </source>
</evidence>
<sequence length="412" mass="45986">MKKGKGKQRRAFIKNSAYSILASLVGMEIVFANKMPVGYEPIIFQEKESLKSLGKEASLTVLNDKPWNVETPVHLLDDQVTPASKMFIRNNGLLPDRIKLEDWTLTLQGESVKSTKTYSMSDIKDKFRHYSYHLVLECGGNGRGEFYPPTEGNQWGVGAVSCAKWTGIRLKDLLQDVGINNDAVYIGYHGLDSHLSGDPNKEAISRGIPLWKALQEETLLAFALNDEELPLAHGFPLRLVAGGFPASASGKWLKALSVRNKVHDGSKMESPSYRIPISPIEPGSSVDEDNMRIIESMPVRSIITYPKSGAQLPFGRKLNIRGHAWAGEEAVKQVEYSIDFGSTWQLCNLEKPINRLAWQHFSATIEFPIKGYYEVWVKAIDMKGVSQPMVVPAWNPKGYLNNACHRIAVKLT</sequence>
<dbReference type="Proteomes" id="UP000004478">
    <property type="component" value="Unassembled WGS sequence"/>
</dbReference>